<name>A0A395GM24_9EURO</name>
<gene>
    <name evidence="2" type="ORF">BO80DRAFT_223507</name>
</gene>
<dbReference type="EMBL" id="KZ824473">
    <property type="protein sequence ID" value="RAK96561.1"/>
    <property type="molecule type" value="Genomic_DNA"/>
</dbReference>
<dbReference type="STRING" id="1448316.A0A395GM24"/>
<accession>A0A395GM24</accession>
<evidence type="ECO:0000313" key="2">
    <source>
        <dbReference type="EMBL" id="RAK96561.1"/>
    </source>
</evidence>
<feature type="compositionally biased region" description="Basic and acidic residues" evidence="1">
    <location>
        <begin position="184"/>
        <end position="193"/>
    </location>
</feature>
<sequence length="255" mass="28775">MHFVEVLGALPQMRTHISGNLFCLPEDCHDEFIRRLGYKGSYRDQQIQNIKDRGILDVQGRAVLDRLAADVFNFLGKRVKASIDDFITQCPESVLGQNLQQTRCFQIEQQIPKAVLQPGISTPNDRSSHTSDAAQEIRSDDETLLHTTHDSTATTYMSPAIAARLREPPSQSFDNATNQITGAKPRDESGSSDMRDILNVYDTLQPILSMQGCGSISMDKPRSTQPIWSTSMTYFSQYYQLTTFLHLTGRPMVRW</sequence>
<feature type="region of interest" description="Disordered" evidence="1">
    <location>
        <begin position="117"/>
        <end position="137"/>
    </location>
</feature>
<evidence type="ECO:0000256" key="1">
    <source>
        <dbReference type="SAM" id="MobiDB-lite"/>
    </source>
</evidence>
<keyword evidence="3" id="KW-1185">Reference proteome</keyword>
<dbReference type="VEuPathDB" id="FungiDB:BO80DRAFT_223507"/>
<dbReference type="GeneID" id="37219281"/>
<reference evidence="2 3" key="1">
    <citation type="submission" date="2018-02" db="EMBL/GenBank/DDBJ databases">
        <title>The genomes of Aspergillus section Nigri reveals drivers in fungal speciation.</title>
        <authorList>
            <consortium name="DOE Joint Genome Institute"/>
            <person name="Vesth T.C."/>
            <person name="Nybo J."/>
            <person name="Theobald S."/>
            <person name="Brandl J."/>
            <person name="Frisvad J.C."/>
            <person name="Nielsen K.F."/>
            <person name="Lyhne E.K."/>
            <person name="Kogle M.E."/>
            <person name="Kuo A."/>
            <person name="Riley R."/>
            <person name="Clum A."/>
            <person name="Nolan M."/>
            <person name="Lipzen A."/>
            <person name="Salamov A."/>
            <person name="Henrissat B."/>
            <person name="Wiebenga A."/>
            <person name="De vries R.P."/>
            <person name="Grigoriev I.V."/>
            <person name="Mortensen U.H."/>
            <person name="Andersen M.R."/>
            <person name="Baker S.E."/>
        </authorList>
    </citation>
    <scope>NUCLEOTIDE SEQUENCE [LARGE SCALE GENOMIC DNA]</scope>
    <source>
        <strain evidence="2 3">CBS 121593</strain>
    </source>
</reference>
<evidence type="ECO:0000313" key="3">
    <source>
        <dbReference type="Proteomes" id="UP000249402"/>
    </source>
</evidence>
<feature type="region of interest" description="Disordered" evidence="1">
    <location>
        <begin position="170"/>
        <end position="193"/>
    </location>
</feature>
<feature type="compositionally biased region" description="Polar residues" evidence="1">
    <location>
        <begin position="119"/>
        <end position="133"/>
    </location>
</feature>
<dbReference type="AlphaFoldDB" id="A0A395GM24"/>
<protein>
    <submittedName>
        <fullName evidence="2">Uncharacterized protein</fullName>
    </submittedName>
</protein>
<organism evidence="2 3">
    <name type="scientific">Aspergillus ibericus CBS 121593</name>
    <dbReference type="NCBI Taxonomy" id="1448316"/>
    <lineage>
        <taxon>Eukaryota</taxon>
        <taxon>Fungi</taxon>
        <taxon>Dikarya</taxon>
        <taxon>Ascomycota</taxon>
        <taxon>Pezizomycotina</taxon>
        <taxon>Eurotiomycetes</taxon>
        <taxon>Eurotiomycetidae</taxon>
        <taxon>Eurotiales</taxon>
        <taxon>Aspergillaceae</taxon>
        <taxon>Aspergillus</taxon>
        <taxon>Aspergillus subgen. Circumdati</taxon>
    </lineage>
</organism>
<dbReference type="OrthoDB" id="4506844at2759"/>
<feature type="compositionally biased region" description="Polar residues" evidence="1">
    <location>
        <begin position="170"/>
        <end position="181"/>
    </location>
</feature>
<dbReference type="RefSeq" id="XP_025570889.1">
    <property type="nucleotide sequence ID" value="XM_025714416.1"/>
</dbReference>
<proteinExistence type="predicted"/>
<dbReference type="Proteomes" id="UP000249402">
    <property type="component" value="Unassembled WGS sequence"/>
</dbReference>